<dbReference type="InterPro" id="IPR002293">
    <property type="entry name" value="AA/rel_permease1"/>
</dbReference>
<dbReference type="PANTHER" id="PTHR11785">
    <property type="entry name" value="AMINO ACID TRANSPORTER"/>
    <property type="match status" value="1"/>
</dbReference>
<feature type="region of interest" description="Disordered" evidence="5">
    <location>
        <begin position="1"/>
        <end position="20"/>
    </location>
</feature>
<evidence type="ECO:0000313" key="7">
    <source>
        <dbReference type="EMBL" id="RFU34428.1"/>
    </source>
</evidence>
<gene>
    <name evidence="7" type="ORF">B7463_g1952</name>
</gene>
<feature type="non-terminal residue" evidence="7">
    <location>
        <position position="1"/>
    </location>
</feature>
<dbReference type="PANTHER" id="PTHR11785:SF498">
    <property type="entry name" value="HIGH-AFFINITY METHIONINE PERMEASE"/>
    <property type="match status" value="1"/>
</dbReference>
<evidence type="ECO:0000256" key="2">
    <source>
        <dbReference type="ARBA" id="ARBA00022692"/>
    </source>
</evidence>
<dbReference type="AlphaFoldDB" id="A0A3E2HM04"/>
<dbReference type="InterPro" id="IPR050598">
    <property type="entry name" value="AminoAcid_Transporter"/>
</dbReference>
<dbReference type="Pfam" id="PF13520">
    <property type="entry name" value="AA_permease_2"/>
    <property type="match status" value="1"/>
</dbReference>
<dbReference type="Gene3D" id="1.20.1740.10">
    <property type="entry name" value="Amino acid/polyamine transporter I"/>
    <property type="match status" value="1"/>
</dbReference>
<comment type="subcellular location">
    <subcellularLocation>
        <location evidence="1">Membrane</location>
        <topology evidence="1">Multi-pass membrane protein</topology>
    </subcellularLocation>
</comment>
<feature type="transmembrane region" description="Helical" evidence="6">
    <location>
        <begin position="429"/>
        <end position="450"/>
    </location>
</feature>
<reference evidence="7 8" key="1">
    <citation type="submission" date="2018-05" db="EMBL/GenBank/DDBJ databases">
        <title>Draft genome sequence of Scytalidium lignicola DSM 105466, a ubiquitous saprotrophic fungus.</title>
        <authorList>
            <person name="Buettner E."/>
            <person name="Gebauer A.M."/>
            <person name="Hofrichter M."/>
            <person name="Liers C."/>
            <person name="Kellner H."/>
        </authorList>
    </citation>
    <scope>NUCLEOTIDE SEQUENCE [LARGE SCALE GENOMIC DNA]</scope>
    <source>
        <strain evidence="7 8">DSM 105466</strain>
    </source>
</reference>
<keyword evidence="4 6" id="KW-0472">Membrane</keyword>
<accession>A0A3E2HM04</accession>
<comment type="caution">
    <text evidence="7">The sequence shown here is derived from an EMBL/GenBank/DDBJ whole genome shotgun (WGS) entry which is preliminary data.</text>
</comment>
<feature type="transmembrane region" description="Helical" evidence="6">
    <location>
        <begin position="465"/>
        <end position="490"/>
    </location>
</feature>
<keyword evidence="2 6" id="KW-0812">Transmembrane</keyword>
<dbReference type="PIRSF" id="PIRSF006060">
    <property type="entry name" value="AA_transporter"/>
    <property type="match status" value="1"/>
</dbReference>
<evidence type="ECO:0008006" key="9">
    <source>
        <dbReference type="Google" id="ProtNLM"/>
    </source>
</evidence>
<feature type="transmembrane region" description="Helical" evidence="6">
    <location>
        <begin position="189"/>
        <end position="207"/>
    </location>
</feature>
<feature type="transmembrane region" description="Helical" evidence="6">
    <location>
        <begin position="116"/>
        <end position="136"/>
    </location>
</feature>
<dbReference type="Proteomes" id="UP000258309">
    <property type="component" value="Unassembled WGS sequence"/>
</dbReference>
<organism evidence="7 8">
    <name type="scientific">Scytalidium lignicola</name>
    <name type="common">Hyphomycete</name>
    <dbReference type="NCBI Taxonomy" id="5539"/>
    <lineage>
        <taxon>Eukaryota</taxon>
        <taxon>Fungi</taxon>
        <taxon>Dikarya</taxon>
        <taxon>Ascomycota</taxon>
        <taxon>Pezizomycotina</taxon>
        <taxon>Leotiomycetes</taxon>
        <taxon>Leotiomycetes incertae sedis</taxon>
        <taxon>Scytalidium</taxon>
    </lineage>
</organism>
<feature type="transmembrane region" description="Helical" evidence="6">
    <location>
        <begin position="71"/>
        <end position="95"/>
    </location>
</feature>
<sequence>MSSSRILQRKDDAKNPSHEGVLLDNDIDTYHTSESRKQIGLTSAIFLIFNRMIGTGIFATPSSIFALSGSVGLSLFIWVAGMLIAAAGMSVYLEFGTGLPRNGGEKNYLEFVYRKPKFLVTGFYTGYVILLGWASSNSVVFGEYILNAAQIEVTRWNQRGIGLACVTAAFLIHGLALKWGLWLQNFLGVIKLIVLLLIIFSGFAALGGHLNIEKPHNFDNAFSGTTGSAYGVVTALYNVIWSYIGYSNANYAMSEMKNPVRTLKIAAPTAIAIVGVLYMLANIAYFAAVPKEEILSSGRILAASFFKNVFGPKAERSLSVFVALSAFGNVLSVIFSQGRLVQELGREGILPFSKLWASNKPLDAPFMGLFEHWLVSVIIMLAPPPGDAYNFILNLISYPLNIVNVFVSFGLIWLYFHQAQYNWYPPTRASLPVTVFFFLSNIYLVVAPYIPPDSPDQNVYEHLPYWLHCVVGLGIIAAGGVYWLIWAVLLPRLGGYRLEKIVIEGDDGWTRNEFIHEPL</sequence>
<keyword evidence="8" id="KW-1185">Reference proteome</keyword>
<name>A0A3E2HM04_SCYLI</name>
<dbReference type="GO" id="GO:0016020">
    <property type="term" value="C:membrane"/>
    <property type="evidence" value="ECO:0007669"/>
    <property type="project" value="UniProtKB-SubCell"/>
</dbReference>
<feature type="transmembrane region" description="Helical" evidence="6">
    <location>
        <begin position="39"/>
        <end position="59"/>
    </location>
</feature>
<proteinExistence type="predicted"/>
<keyword evidence="3 6" id="KW-1133">Transmembrane helix</keyword>
<feature type="transmembrane region" description="Helical" evidence="6">
    <location>
        <begin position="265"/>
        <end position="288"/>
    </location>
</feature>
<feature type="compositionally biased region" description="Basic and acidic residues" evidence="5">
    <location>
        <begin position="8"/>
        <end position="17"/>
    </location>
</feature>
<dbReference type="OrthoDB" id="5982228at2759"/>
<dbReference type="EMBL" id="NCSJ02000021">
    <property type="protein sequence ID" value="RFU34428.1"/>
    <property type="molecule type" value="Genomic_DNA"/>
</dbReference>
<protein>
    <recommendedName>
        <fullName evidence="9">Amino acid permease/ SLC12A domain-containing protein</fullName>
    </recommendedName>
</protein>
<evidence type="ECO:0000256" key="4">
    <source>
        <dbReference type="ARBA" id="ARBA00023136"/>
    </source>
</evidence>
<feature type="transmembrane region" description="Helical" evidence="6">
    <location>
        <begin position="156"/>
        <end position="177"/>
    </location>
</feature>
<feature type="transmembrane region" description="Helical" evidence="6">
    <location>
        <begin position="395"/>
        <end position="417"/>
    </location>
</feature>
<evidence type="ECO:0000313" key="8">
    <source>
        <dbReference type="Proteomes" id="UP000258309"/>
    </source>
</evidence>
<evidence type="ECO:0000256" key="1">
    <source>
        <dbReference type="ARBA" id="ARBA00004141"/>
    </source>
</evidence>
<dbReference type="FunFam" id="1.20.1740.10:FF:000025">
    <property type="entry name" value="High-affinity methionine permease"/>
    <property type="match status" value="1"/>
</dbReference>
<feature type="transmembrane region" description="Helical" evidence="6">
    <location>
        <begin position="227"/>
        <end position="244"/>
    </location>
</feature>
<feature type="non-terminal residue" evidence="7">
    <location>
        <position position="519"/>
    </location>
</feature>
<evidence type="ECO:0000256" key="6">
    <source>
        <dbReference type="SAM" id="Phobius"/>
    </source>
</evidence>
<dbReference type="STRING" id="5539.A0A3E2HM04"/>
<dbReference type="OMA" id="LYMFVNI"/>
<dbReference type="GO" id="GO:0015179">
    <property type="term" value="F:L-amino acid transmembrane transporter activity"/>
    <property type="evidence" value="ECO:0007669"/>
    <property type="project" value="TreeGrafter"/>
</dbReference>
<evidence type="ECO:0000256" key="5">
    <source>
        <dbReference type="SAM" id="MobiDB-lite"/>
    </source>
</evidence>
<evidence type="ECO:0000256" key="3">
    <source>
        <dbReference type="ARBA" id="ARBA00022989"/>
    </source>
</evidence>